<dbReference type="OrthoDB" id="9813770at2"/>
<gene>
    <name evidence="1" type="ORF">SAMN05216216_10817</name>
</gene>
<evidence type="ECO:0000313" key="2">
    <source>
        <dbReference type="Proteomes" id="UP000199008"/>
    </source>
</evidence>
<accession>A0A1G9EAT1</accession>
<dbReference type="RefSeq" id="WP_092985753.1">
    <property type="nucleotide sequence ID" value="NZ_FNFY01000008.1"/>
</dbReference>
<dbReference type="EMBL" id="FNFY01000008">
    <property type="protein sequence ID" value="SDK73171.1"/>
    <property type="molecule type" value="Genomic_DNA"/>
</dbReference>
<keyword evidence="2" id="KW-1185">Reference proteome</keyword>
<organism evidence="1 2">
    <name type="scientific">Lacicoccus qingdaonensis</name>
    <dbReference type="NCBI Taxonomy" id="576118"/>
    <lineage>
        <taxon>Bacteria</taxon>
        <taxon>Bacillati</taxon>
        <taxon>Bacillota</taxon>
        <taxon>Bacilli</taxon>
        <taxon>Bacillales</taxon>
        <taxon>Salinicoccaceae</taxon>
        <taxon>Lacicoccus</taxon>
    </lineage>
</organism>
<dbReference type="STRING" id="576118.SAMN05216216_10817"/>
<proteinExistence type="predicted"/>
<dbReference type="AlphaFoldDB" id="A0A1G9EAT1"/>
<reference evidence="2" key="1">
    <citation type="submission" date="2016-10" db="EMBL/GenBank/DDBJ databases">
        <authorList>
            <person name="Varghese N."/>
            <person name="Submissions S."/>
        </authorList>
    </citation>
    <scope>NUCLEOTIDE SEQUENCE [LARGE SCALE GENOMIC DNA]</scope>
    <source>
        <strain evidence="2">CGMCC 1.8895</strain>
    </source>
</reference>
<dbReference type="Pfam" id="PF13743">
    <property type="entry name" value="Thioredoxin_5"/>
    <property type="match status" value="1"/>
</dbReference>
<dbReference type="GO" id="GO:0016853">
    <property type="term" value="F:isomerase activity"/>
    <property type="evidence" value="ECO:0007669"/>
    <property type="project" value="UniProtKB-KW"/>
</dbReference>
<sequence>MDRMTQEWPTVQPTDQKVEIFYFFDPFSEQCREMEPIINKLIIEYRGYVTIQKILAPSLTVLTKCQAQSTSDHDNLALAYKAAEVQGRNKARAFMRYILNRIMPTKSICTYDHMYKSAKLAGLDVQSFFEEINSSTVKSMLKRDLAVYREMDIESLPSMVFFSGDIHSEGIKVEGVYPYHIFTYIINELLELEIEKRPLPSIYDYIESFEVVSFHELKTVFEWRTGLLLNELKKLRLQRLIEEVTTDEATYYQIRGGTRVLNNVQ</sequence>
<name>A0A1G9EAT1_9BACL</name>
<keyword evidence="1" id="KW-0413">Isomerase</keyword>
<dbReference type="InterPro" id="IPR036249">
    <property type="entry name" value="Thioredoxin-like_sf"/>
</dbReference>
<dbReference type="SUPFAM" id="SSF52833">
    <property type="entry name" value="Thioredoxin-like"/>
    <property type="match status" value="1"/>
</dbReference>
<protein>
    <submittedName>
        <fullName evidence="1">Predicted dithiol-disulfide isomerase, DsbA family</fullName>
    </submittedName>
</protein>
<evidence type="ECO:0000313" key="1">
    <source>
        <dbReference type="EMBL" id="SDK73171.1"/>
    </source>
</evidence>
<dbReference type="Proteomes" id="UP000199008">
    <property type="component" value="Unassembled WGS sequence"/>
</dbReference>
<dbReference type="Gene3D" id="3.40.30.10">
    <property type="entry name" value="Glutaredoxin"/>
    <property type="match status" value="1"/>
</dbReference>